<gene>
    <name evidence="1" type="ORF">METZ01_LOCUS150523</name>
</gene>
<proteinExistence type="predicted"/>
<protein>
    <submittedName>
        <fullName evidence="1">Uncharacterized protein</fullName>
    </submittedName>
</protein>
<reference evidence="1" key="1">
    <citation type="submission" date="2018-05" db="EMBL/GenBank/DDBJ databases">
        <authorList>
            <person name="Lanie J.A."/>
            <person name="Ng W.-L."/>
            <person name="Kazmierczak K.M."/>
            <person name="Andrzejewski T.M."/>
            <person name="Davidsen T.M."/>
            <person name="Wayne K.J."/>
            <person name="Tettelin H."/>
            <person name="Glass J.I."/>
            <person name="Rusch D."/>
            <person name="Podicherti R."/>
            <person name="Tsui H.-C.T."/>
            <person name="Winkler M.E."/>
        </authorList>
    </citation>
    <scope>NUCLEOTIDE SEQUENCE</scope>
</reference>
<sequence>MTYIKTFKQFNEGYFSKIAADIEDGLNVNKIAKKYGVDLKQVKKWAAEWKSQKHAMDISMGEEAPMNATGAAVSTDKPIVRKKKQYEIWKRASLEK</sequence>
<dbReference type="EMBL" id="UINC01024301">
    <property type="protein sequence ID" value="SVA97669.1"/>
    <property type="molecule type" value="Genomic_DNA"/>
</dbReference>
<accession>A0A382A8F7</accession>
<name>A0A382A8F7_9ZZZZ</name>
<dbReference type="AlphaFoldDB" id="A0A382A8F7"/>
<organism evidence="1">
    <name type="scientific">marine metagenome</name>
    <dbReference type="NCBI Taxonomy" id="408172"/>
    <lineage>
        <taxon>unclassified sequences</taxon>
        <taxon>metagenomes</taxon>
        <taxon>ecological metagenomes</taxon>
    </lineage>
</organism>
<evidence type="ECO:0000313" key="1">
    <source>
        <dbReference type="EMBL" id="SVA97669.1"/>
    </source>
</evidence>